<dbReference type="SUPFAM" id="SSF56112">
    <property type="entry name" value="Protein kinase-like (PK-like)"/>
    <property type="match status" value="1"/>
</dbReference>
<dbReference type="Proteomes" id="UP000035682">
    <property type="component" value="Unplaced"/>
</dbReference>
<proteinExistence type="predicted"/>
<keyword evidence="3" id="KW-1185">Reference proteome</keyword>
<accession>A0A090KXW8</accession>
<dbReference type="WormBase" id="SRAE_1000052400">
    <property type="protein sequence ID" value="SRP09058"/>
    <property type="gene ID" value="WBGene00257121"/>
</dbReference>
<sequence>MQYTEGSMVIVVPNKEDSVGLTQISAYSERIPCNKYELKSIIRNEGRPDIYDKEAFEKQVFKNIIKFVSEESYKIEIELNYLNLDKLRKYLKNLHYVDDINRFHKIVEHGRIDGIKKPCIVYEYLSDNISNIKLENPSKKFQQSIYFLYDSLCIINYLHNLGYVHRSIKPSTFLVGKSSNSNDYLPLKMTNFETCSKIITQEEAKRNPSIVPKSHIQNIKYCSINQHEVGQLYLPCDDIESWFYMSIGLLEDGLPWNKLRVEEKNKIIEKKTTLQDKNNLFYCYTPMPIRELIKSIINKYEKIDCDEIIFKLYKAIEPNL</sequence>
<name>A0A090KXW8_STRRB</name>
<dbReference type="InterPro" id="IPR011009">
    <property type="entry name" value="Kinase-like_dom_sf"/>
</dbReference>
<feature type="domain" description="Protein kinase" evidence="1">
    <location>
        <begin position="1"/>
        <end position="320"/>
    </location>
</feature>
<dbReference type="GeneID" id="36374616"/>
<dbReference type="STRING" id="34506.A0A090KXW8"/>
<reference evidence="2 3" key="1">
    <citation type="submission" date="2014-09" db="EMBL/GenBank/DDBJ databases">
        <authorList>
            <person name="Martin A.A."/>
        </authorList>
    </citation>
    <scope>NUCLEOTIDE SEQUENCE</scope>
    <source>
        <strain evidence="3">ED321</strain>
        <strain evidence="2">ED321 Heterogonic</strain>
    </source>
</reference>
<evidence type="ECO:0000313" key="4">
    <source>
        <dbReference type="WBParaSite" id="SRAE_1000052400.1"/>
    </source>
</evidence>
<reference evidence="4" key="2">
    <citation type="submission" date="2020-12" db="UniProtKB">
        <authorList>
            <consortium name="WormBaseParasite"/>
        </authorList>
    </citation>
    <scope>IDENTIFICATION</scope>
</reference>
<evidence type="ECO:0000313" key="5">
    <source>
        <dbReference type="WormBase" id="SRAE_1000052400"/>
    </source>
</evidence>
<dbReference type="InterPro" id="IPR000719">
    <property type="entry name" value="Prot_kinase_dom"/>
</dbReference>
<dbReference type="GO" id="GO:0005524">
    <property type="term" value="F:ATP binding"/>
    <property type="evidence" value="ECO:0007669"/>
    <property type="project" value="InterPro"/>
</dbReference>
<keyword evidence="2" id="KW-0418">Kinase</keyword>
<evidence type="ECO:0000313" key="3">
    <source>
        <dbReference type="Proteomes" id="UP000035682"/>
    </source>
</evidence>
<dbReference type="RefSeq" id="XP_024501453.1">
    <property type="nucleotide sequence ID" value="XM_024647369.1"/>
</dbReference>
<evidence type="ECO:0000313" key="2">
    <source>
        <dbReference type="EMBL" id="CEF62251.1"/>
    </source>
</evidence>
<dbReference type="PANTHER" id="PTHR11909">
    <property type="entry name" value="CASEIN KINASE-RELATED"/>
    <property type="match status" value="1"/>
</dbReference>
<dbReference type="WBParaSite" id="SRAE_1000052400.1">
    <property type="protein sequence ID" value="SRAE_1000052400.1"/>
    <property type="gene ID" value="WBGene00257121"/>
</dbReference>
<dbReference type="AlphaFoldDB" id="A0A090KXW8"/>
<protein>
    <submittedName>
        <fullName evidence="2 4">Protein kinase domain and Protein kinase-like domain-containing protein</fullName>
    </submittedName>
</protein>
<dbReference type="GO" id="GO:0004672">
    <property type="term" value="F:protein kinase activity"/>
    <property type="evidence" value="ECO:0007669"/>
    <property type="project" value="InterPro"/>
</dbReference>
<keyword evidence="2" id="KW-0808">Transferase</keyword>
<dbReference type="Gene3D" id="1.10.510.10">
    <property type="entry name" value="Transferase(Phosphotransferase) domain 1"/>
    <property type="match status" value="1"/>
</dbReference>
<dbReference type="CTD" id="36374616"/>
<evidence type="ECO:0000259" key="1">
    <source>
        <dbReference type="PROSITE" id="PS50011"/>
    </source>
</evidence>
<dbReference type="InterPro" id="IPR050235">
    <property type="entry name" value="CK1_Ser-Thr_kinase"/>
</dbReference>
<dbReference type="PROSITE" id="PS50011">
    <property type="entry name" value="PROTEIN_KINASE_DOM"/>
    <property type="match status" value="1"/>
</dbReference>
<dbReference type="EMBL" id="LN609528">
    <property type="protein sequence ID" value="CEF62251.1"/>
    <property type="molecule type" value="Genomic_DNA"/>
</dbReference>
<gene>
    <name evidence="2 4 5" type="ORF">SRAE_1000052400</name>
</gene>
<organism evidence="2">
    <name type="scientific">Strongyloides ratti</name>
    <name type="common">Parasitic roundworm</name>
    <dbReference type="NCBI Taxonomy" id="34506"/>
    <lineage>
        <taxon>Eukaryota</taxon>
        <taxon>Metazoa</taxon>
        <taxon>Ecdysozoa</taxon>
        <taxon>Nematoda</taxon>
        <taxon>Chromadorea</taxon>
        <taxon>Rhabditida</taxon>
        <taxon>Tylenchina</taxon>
        <taxon>Panagrolaimomorpha</taxon>
        <taxon>Strongyloidoidea</taxon>
        <taxon>Strongyloididae</taxon>
        <taxon>Strongyloides</taxon>
    </lineage>
</organism>